<dbReference type="GO" id="GO:0008237">
    <property type="term" value="F:metallopeptidase activity"/>
    <property type="evidence" value="ECO:0007669"/>
    <property type="project" value="UniProtKB-KW"/>
</dbReference>
<evidence type="ECO:0000256" key="1">
    <source>
        <dbReference type="ARBA" id="ARBA00022670"/>
    </source>
</evidence>
<dbReference type="SUPFAM" id="SSF102712">
    <property type="entry name" value="JAB1/MPN domain"/>
    <property type="match status" value="1"/>
</dbReference>
<dbReference type="Pfam" id="PF14464">
    <property type="entry name" value="Prok-JAB"/>
    <property type="match status" value="1"/>
</dbReference>
<dbReference type="OrthoDB" id="5470925at2"/>
<evidence type="ECO:0000256" key="3">
    <source>
        <dbReference type="ARBA" id="ARBA00022801"/>
    </source>
</evidence>
<dbReference type="GO" id="GO:0046872">
    <property type="term" value="F:metal ion binding"/>
    <property type="evidence" value="ECO:0007669"/>
    <property type="project" value="UniProtKB-KW"/>
</dbReference>
<evidence type="ECO:0000259" key="6">
    <source>
        <dbReference type="Pfam" id="PF14464"/>
    </source>
</evidence>
<keyword evidence="8" id="KW-1185">Reference proteome</keyword>
<evidence type="ECO:0000256" key="2">
    <source>
        <dbReference type="ARBA" id="ARBA00022723"/>
    </source>
</evidence>
<dbReference type="AlphaFoldDB" id="A0A2A2M976"/>
<dbReference type="InterPro" id="IPR028090">
    <property type="entry name" value="JAB_dom_prok"/>
</dbReference>
<keyword evidence="2" id="KW-0479">Metal-binding</keyword>
<dbReference type="RefSeq" id="WP_095661648.1">
    <property type="nucleotide sequence ID" value="NZ_NQMS01000007.1"/>
</dbReference>
<dbReference type="Proteomes" id="UP000218796">
    <property type="component" value="Unassembled WGS sequence"/>
</dbReference>
<dbReference type="GO" id="GO:0006508">
    <property type="term" value="P:proteolysis"/>
    <property type="evidence" value="ECO:0007669"/>
    <property type="project" value="UniProtKB-KW"/>
</dbReference>
<name>A0A2A2M976_9GAMM</name>
<keyword evidence="4" id="KW-0862">Zinc</keyword>
<dbReference type="EMBL" id="NQMS01000007">
    <property type="protein sequence ID" value="PAV95347.1"/>
    <property type="molecule type" value="Genomic_DNA"/>
</dbReference>
<evidence type="ECO:0000313" key="8">
    <source>
        <dbReference type="Proteomes" id="UP000218796"/>
    </source>
</evidence>
<comment type="caution">
    <text evidence="7">The sequence shown here is derived from an EMBL/GenBank/DDBJ whole genome shotgun (WGS) entry which is preliminary data.</text>
</comment>
<organism evidence="7 8">
    <name type="scientific">Hafnia paralvei</name>
    <dbReference type="NCBI Taxonomy" id="546367"/>
    <lineage>
        <taxon>Bacteria</taxon>
        <taxon>Pseudomonadati</taxon>
        <taxon>Pseudomonadota</taxon>
        <taxon>Gammaproteobacteria</taxon>
        <taxon>Enterobacterales</taxon>
        <taxon>Hafniaceae</taxon>
        <taxon>Hafnia</taxon>
    </lineage>
</organism>
<proteinExistence type="predicted"/>
<keyword evidence="1" id="KW-0645">Protease</keyword>
<sequence>MEVTWSWKWPGVEDVLLVSHSAADIFHCNRQISGEHERGGQLFVDPNHPDGIILSLATAPHKADNAGRTWLELDPERCKKEIQKANALGLRLIGYWHTHPQVIPQISGADISSFSRFAKRYSQVLPHPVAIIVGTSPDTSGIKAWLFREGGYFEAVRMDCPF</sequence>
<keyword evidence="3" id="KW-0378">Hydrolase</keyword>
<gene>
    <name evidence="7" type="ORF">CJD50_15610</name>
</gene>
<evidence type="ECO:0000256" key="5">
    <source>
        <dbReference type="ARBA" id="ARBA00023049"/>
    </source>
</evidence>
<keyword evidence="5" id="KW-0482">Metalloprotease</keyword>
<reference evidence="7 8" key="1">
    <citation type="submission" date="2017-08" db="EMBL/GenBank/DDBJ databases">
        <title>Draft Genome Sequence of Hafnia alvei CITHA-6 Isolated from Raw Bovine Milk.</title>
        <authorList>
            <person name="Culligan E.P."/>
            <person name="Mcsweeney A."/>
            <person name="O'Doherty C."/>
            <person name="Gleeson E."/>
            <person name="O'Riordan D."/>
            <person name="Sleator R.D."/>
        </authorList>
    </citation>
    <scope>NUCLEOTIDE SEQUENCE [LARGE SCALE GENOMIC DNA]</scope>
    <source>
        <strain evidence="7 8">CITHA-6</strain>
    </source>
</reference>
<accession>A0A2A2M976</accession>
<feature type="domain" description="JAB" evidence="6">
    <location>
        <begin position="36"/>
        <end position="145"/>
    </location>
</feature>
<dbReference type="Gene3D" id="3.40.140.10">
    <property type="entry name" value="Cytidine Deaminase, domain 2"/>
    <property type="match status" value="1"/>
</dbReference>
<evidence type="ECO:0000256" key="4">
    <source>
        <dbReference type="ARBA" id="ARBA00022833"/>
    </source>
</evidence>
<protein>
    <recommendedName>
        <fullName evidence="6">JAB domain-containing protein</fullName>
    </recommendedName>
</protein>
<evidence type="ECO:0000313" key="7">
    <source>
        <dbReference type="EMBL" id="PAV95347.1"/>
    </source>
</evidence>